<gene>
    <name evidence="1" type="ORF">EJB05_27154</name>
</gene>
<dbReference type="Gramene" id="TVU24701">
    <property type="protein sequence ID" value="TVU24701"/>
    <property type="gene ID" value="EJB05_27154"/>
</dbReference>
<name>A0A5J9UN59_9POAL</name>
<comment type="caution">
    <text evidence="1">The sequence shown here is derived from an EMBL/GenBank/DDBJ whole genome shotgun (WGS) entry which is preliminary data.</text>
</comment>
<proteinExistence type="predicted"/>
<evidence type="ECO:0000313" key="1">
    <source>
        <dbReference type="EMBL" id="TVU24701.1"/>
    </source>
</evidence>
<evidence type="ECO:0000313" key="2">
    <source>
        <dbReference type="Proteomes" id="UP000324897"/>
    </source>
</evidence>
<accession>A0A5J9UN59</accession>
<keyword evidence="2" id="KW-1185">Reference proteome</keyword>
<reference evidence="1 2" key="1">
    <citation type="journal article" date="2019" name="Sci. Rep.">
        <title>A high-quality genome of Eragrostis curvula grass provides insights into Poaceae evolution and supports new strategies to enhance forage quality.</title>
        <authorList>
            <person name="Carballo J."/>
            <person name="Santos B.A.C.M."/>
            <person name="Zappacosta D."/>
            <person name="Garbus I."/>
            <person name="Selva J.P."/>
            <person name="Gallo C.A."/>
            <person name="Diaz A."/>
            <person name="Albertini E."/>
            <person name="Caccamo M."/>
            <person name="Echenique V."/>
        </authorList>
    </citation>
    <scope>NUCLEOTIDE SEQUENCE [LARGE SCALE GENOMIC DNA]</scope>
    <source>
        <strain evidence="2">cv. Victoria</strain>
        <tissue evidence="1">Leaf</tissue>
    </source>
</reference>
<dbReference type="EMBL" id="RWGY01000013">
    <property type="protein sequence ID" value="TVU24701.1"/>
    <property type="molecule type" value="Genomic_DNA"/>
</dbReference>
<feature type="non-terminal residue" evidence="1">
    <location>
        <position position="1"/>
    </location>
</feature>
<dbReference type="AlphaFoldDB" id="A0A5J9UN59"/>
<protein>
    <submittedName>
        <fullName evidence="1">Uncharacterized protein</fullName>
    </submittedName>
</protein>
<organism evidence="1 2">
    <name type="scientific">Eragrostis curvula</name>
    <name type="common">weeping love grass</name>
    <dbReference type="NCBI Taxonomy" id="38414"/>
    <lineage>
        <taxon>Eukaryota</taxon>
        <taxon>Viridiplantae</taxon>
        <taxon>Streptophyta</taxon>
        <taxon>Embryophyta</taxon>
        <taxon>Tracheophyta</taxon>
        <taxon>Spermatophyta</taxon>
        <taxon>Magnoliopsida</taxon>
        <taxon>Liliopsida</taxon>
        <taxon>Poales</taxon>
        <taxon>Poaceae</taxon>
        <taxon>PACMAD clade</taxon>
        <taxon>Chloridoideae</taxon>
        <taxon>Eragrostideae</taxon>
        <taxon>Eragrostidinae</taxon>
        <taxon>Eragrostis</taxon>
    </lineage>
</organism>
<dbReference type="Proteomes" id="UP000324897">
    <property type="component" value="Chromosome 2"/>
</dbReference>
<sequence>YKICHYTRQIRGKKFLITGATGFLVKDKACCWQYVLIKAKDNEAAIDRLKSENENGDALAEGCGSELIRCKDDHSDKVAGENEAPKGSYLYD</sequence>